<dbReference type="AlphaFoldDB" id="A0A544THG8"/>
<dbReference type="Proteomes" id="UP000317316">
    <property type="component" value="Unassembled WGS sequence"/>
</dbReference>
<name>A0A544THG8_9BACI</name>
<dbReference type="OrthoDB" id="2663534at2"/>
<comment type="caution">
    <text evidence="1">The sequence shown here is derived from an EMBL/GenBank/DDBJ whole genome shotgun (WGS) entry which is preliminary data.</text>
</comment>
<keyword evidence="2" id="KW-1185">Reference proteome</keyword>
<sequence length="117" mass="13452">MNIINIGIILIITVSLLMAGCSRVEYFDTKIERVEDNYIEVDCSDEVKNTGDEDIGYVCFVQITNKTIFRNETGEQLSAQDYTRNSNIRVILDNPQYIQKSKESREIVAKEIILIKQ</sequence>
<dbReference type="RefSeq" id="WP_142537151.1">
    <property type="nucleotide sequence ID" value="NZ_BMIE01000002.1"/>
</dbReference>
<protein>
    <recommendedName>
        <fullName evidence="3">DUF3221 domain-containing protein</fullName>
    </recommendedName>
</protein>
<accession>A0A544THG8</accession>
<evidence type="ECO:0008006" key="3">
    <source>
        <dbReference type="Google" id="ProtNLM"/>
    </source>
</evidence>
<evidence type="ECO:0000313" key="2">
    <source>
        <dbReference type="Proteomes" id="UP000317316"/>
    </source>
</evidence>
<gene>
    <name evidence="1" type="ORF">FG382_01765</name>
</gene>
<evidence type="ECO:0000313" key="1">
    <source>
        <dbReference type="EMBL" id="TQR16907.1"/>
    </source>
</evidence>
<proteinExistence type="predicted"/>
<dbReference type="EMBL" id="VDGH01000001">
    <property type="protein sequence ID" value="TQR16907.1"/>
    <property type="molecule type" value="Genomic_DNA"/>
</dbReference>
<organism evidence="1 2">
    <name type="scientific">Psychrobacillus lasiicapitis</name>
    <dbReference type="NCBI Taxonomy" id="1636719"/>
    <lineage>
        <taxon>Bacteria</taxon>
        <taxon>Bacillati</taxon>
        <taxon>Bacillota</taxon>
        <taxon>Bacilli</taxon>
        <taxon>Bacillales</taxon>
        <taxon>Bacillaceae</taxon>
        <taxon>Psychrobacillus</taxon>
    </lineage>
</organism>
<reference evidence="1 2" key="1">
    <citation type="submission" date="2019-05" db="EMBL/GenBank/DDBJ databases">
        <title>Psychrobacillus vulpis sp. nov., a new species isolated from feces of a red fox that inhabits in The Tablas de Daimiel Natural Park, Albacete, Spain.</title>
        <authorList>
            <person name="Rodriguez M."/>
            <person name="Reina J.C."/>
            <person name="Bejar V."/>
            <person name="Llamas I."/>
        </authorList>
    </citation>
    <scope>NUCLEOTIDE SEQUENCE [LARGE SCALE GENOMIC DNA]</scope>
    <source>
        <strain evidence="1 2">NEAU-3TGS17</strain>
    </source>
</reference>